<keyword evidence="2 8" id="KW-0963">Cytoplasm</keyword>
<evidence type="ECO:0000313" key="11">
    <source>
        <dbReference type="Proteomes" id="UP000306719"/>
    </source>
</evidence>
<dbReference type="InterPro" id="IPR014729">
    <property type="entry name" value="Rossmann-like_a/b/a_fold"/>
</dbReference>
<comment type="catalytic activity">
    <reaction evidence="7 8">
        <text>cytidine(34) in tRNA(Ile2) + L-lysine + ATP = lysidine(34) in tRNA(Ile2) + AMP + diphosphate + H(+)</text>
        <dbReference type="Rhea" id="RHEA:43744"/>
        <dbReference type="Rhea" id="RHEA-COMP:10625"/>
        <dbReference type="Rhea" id="RHEA-COMP:10670"/>
        <dbReference type="ChEBI" id="CHEBI:15378"/>
        <dbReference type="ChEBI" id="CHEBI:30616"/>
        <dbReference type="ChEBI" id="CHEBI:32551"/>
        <dbReference type="ChEBI" id="CHEBI:33019"/>
        <dbReference type="ChEBI" id="CHEBI:82748"/>
        <dbReference type="ChEBI" id="CHEBI:83665"/>
        <dbReference type="ChEBI" id="CHEBI:456215"/>
        <dbReference type="EC" id="6.3.4.19"/>
    </reaction>
</comment>
<dbReference type="Gene3D" id="3.40.50.620">
    <property type="entry name" value="HUPs"/>
    <property type="match status" value="1"/>
</dbReference>
<dbReference type="InterPro" id="IPR011063">
    <property type="entry name" value="TilS/TtcA_N"/>
</dbReference>
<dbReference type="HAMAP" id="MF_01161">
    <property type="entry name" value="tRNA_Ile_lys_synt"/>
    <property type="match status" value="1"/>
</dbReference>
<feature type="domain" description="Lysidine-tRNA(Ile) synthetase C-terminal" evidence="9">
    <location>
        <begin position="376"/>
        <end position="444"/>
    </location>
</feature>
<dbReference type="Pfam" id="PF09179">
    <property type="entry name" value="TilS"/>
    <property type="match status" value="1"/>
</dbReference>
<dbReference type="NCBIfam" id="TIGR02433">
    <property type="entry name" value="lysidine_TilS_C"/>
    <property type="match status" value="1"/>
</dbReference>
<proteinExistence type="inferred from homology"/>
<reference evidence="10 11" key="1">
    <citation type="submission" date="2018-01" db="EMBL/GenBank/DDBJ databases">
        <authorList>
            <person name="Paulsen S."/>
            <person name="Gram L.K."/>
        </authorList>
    </citation>
    <scope>NUCLEOTIDE SEQUENCE [LARGE SCALE GENOMIC DNA]</scope>
    <source>
        <strain evidence="10 11">S2599</strain>
    </source>
</reference>
<evidence type="ECO:0000256" key="6">
    <source>
        <dbReference type="ARBA" id="ARBA00022840"/>
    </source>
</evidence>
<evidence type="ECO:0000256" key="2">
    <source>
        <dbReference type="ARBA" id="ARBA00022490"/>
    </source>
</evidence>
<dbReference type="EMBL" id="PNCJ01000034">
    <property type="protein sequence ID" value="TMP33948.1"/>
    <property type="molecule type" value="Genomic_DNA"/>
</dbReference>
<dbReference type="SUPFAM" id="SSF82829">
    <property type="entry name" value="MesJ substrate recognition domain-like"/>
    <property type="match status" value="1"/>
</dbReference>
<dbReference type="SMART" id="SM00977">
    <property type="entry name" value="TilS_C"/>
    <property type="match status" value="1"/>
</dbReference>
<comment type="subcellular location">
    <subcellularLocation>
        <location evidence="1 8">Cytoplasm</location>
    </subcellularLocation>
</comment>
<accession>A0A5S3WVE9</accession>
<dbReference type="SUPFAM" id="SSF52402">
    <property type="entry name" value="Adenine nucleotide alpha hydrolases-like"/>
    <property type="match status" value="1"/>
</dbReference>
<gene>
    <name evidence="8 10" type="primary">tilS</name>
    <name evidence="10" type="ORF">CWB98_19375</name>
</gene>
<dbReference type="OrthoDB" id="9807403at2"/>
<evidence type="ECO:0000256" key="7">
    <source>
        <dbReference type="ARBA" id="ARBA00048539"/>
    </source>
</evidence>
<dbReference type="EC" id="6.3.4.19" evidence="8"/>
<dbReference type="AlphaFoldDB" id="A0A5S3WVE9"/>
<keyword evidence="3 8" id="KW-0436">Ligase</keyword>
<protein>
    <recommendedName>
        <fullName evidence="8">tRNA(Ile)-lysidine synthase</fullName>
        <ecNumber evidence="8">6.3.4.19</ecNumber>
    </recommendedName>
    <alternativeName>
        <fullName evidence="8">tRNA(Ile)-2-lysyl-cytidine synthase</fullName>
    </alternativeName>
    <alternativeName>
        <fullName evidence="8">tRNA(Ile)-lysidine synthetase</fullName>
    </alternativeName>
</protein>
<sequence>MSVIMTQTPLYKRFAASLDTLLVDEGMHATTQTVTRGLTVALSGGVDSVVLLHLCRHYVQVNTHLALQAIYVDHGLSPNSAQWRSFCQAQCDALTVDFTPAAVTVVAQSRQSLEAQARTARYQALDAQAYPHHALVLGQHADDQVETFLLRLKRGSGLKGLGAMHARTVLRSGRVCLRPLLTSQRADIEAFAHTFGISHIEDESNLSDRFDRNFLRNQVLPLLKSRFSGFVPSVMRSVELLQGQQALLDEITQTDLAYCSNDNSLCIERLGEFTLLRQQNLVRAWLAEQGVQMPSHKQLEQILGQALNARADAQMAVTLPQGQVRRFRGALYWVIEQPAWRASHDIGQTPVVLDDAHTLQVQQGKGVRVPAPDEQVSVRFNCLSEKIKPLGRSGRNTLKHWLKDYGVPTWERSRVPLIYYNDELVQVVGFFVNEAYASSQGLNWKLEDARNTKDR</sequence>
<organism evidence="10 11">
    <name type="scientific">Pseudoalteromonas rubra</name>
    <dbReference type="NCBI Taxonomy" id="43658"/>
    <lineage>
        <taxon>Bacteria</taxon>
        <taxon>Pseudomonadati</taxon>
        <taxon>Pseudomonadota</taxon>
        <taxon>Gammaproteobacteria</taxon>
        <taxon>Alteromonadales</taxon>
        <taxon>Pseudoalteromonadaceae</taxon>
        <taxon>Pseudoalteromonas</taxon>
    </lineage>
</organism>
<feature type="binding site" evidence="8">
    <location>
        <begin position="43"/>
        <end position="48"/>
    </location>
    <ligand>
        <name>ATP</name>
        <dbReference type="ChEBI" id="CHEBI:30616"/>
    </ligand>
</feature>
<dbReference type="CDD" id="cd01992">
    <property type="entry name" value="TilS_N"/>
    <property type="match status" value="1"/>
</dbReference>
<comment type="caution">
    <text evidence="10">The sequence shown here is derived from an EMBL/GenBank/DDBJ whole genome shotgun (WGS) entry which is preliminary data.</text>
</comment>
<dbReference type="GO" id="GO:0005524">
    <property type="term" value="F:ATP binding"/>
    <property type="evidence" value="ECO:0007669"/>
    <property type="project" value="UniProtKB-UniRule"/>
</dbReference>
<dbReference type="InterPro" id="IPR015262">
    <property type="entry name" value="tRNA_Ile_lys_synt_subst-bd"/>
</dbReference>
<reference evidence="11" key="2">
    <citation type="submission" date="2019-06" db="EMBL/GenBank/DDBJ databases">
        <title>Co-occurence of chitin degradation, pigmentation and bioactivity in marine Pseudoalteromonas.</title>
        <authorList>
            <person name="Sonnenschein E.C."/>
            <person name="Bech P.K."/>
        </authorList>
    </citation>
    <scope>NUCLEOTIDE SEQUENCE [LARGE SCALE GENOMIC DNA]</scope>
    <source>
        <strain evidence="11">S2599</strain>
    </source>
</reference>
<keyword evidence="6 8" id="KW-0067">ATP-binding</keyword>
<dbReference type="PANTHER" id="PTHR43033">
    <property type="entry name" value="TRNA(ILE)-LYSIDINE SYNTHASE-RELATED"/>
    <property type="match status" value="1"/>
</dbReference>
<evidence type="ECO:0000256" key="4">
    <source>
        <dbReference type="ARBA" id="ARBA00022694"/>
    </source>
</evidence>
<evidence type="ECO:0000259" key="9">
    <source>
        <dbReference type="SMART" id="SM00977"/>
    </source>
</evidence>
<evidence type="ECO:0000313" key="10">
    <source>
        <dbReference type="EMBL" id="TMP33948.1"/>
    </source>
</evidence>
<name>A0A5S3WVE9_9GAMM</name>
<evidence type="ECO:0000256" key="1">
    <source>
        <dbReference type="ARBA" id="ARBA00004496"/>
    </source>
</evidence>
<dbReference type="Pfam" id="PF11734">
    <property type="entry name" value="TilS_C"/>
    <property type="match status" value="1"/>
</dbReference>
<keyword evidence="5 8" id="KW-0547">Nucleotide-binding</keyword>
<comment type="function">
    <text evidence="8">Ligates lysine onto the cytidine present at position 34 of the AUA codon-specific tRNA(Ile) that contains the anticodon CAU, in an ATP-dependent manner. Cytidine is converted to lysidine, thus changing the amino acid specificity of the tRNA from methionine to isoleucine.</text>
</comment>
<dbReference type="InterPro" id="IPR012795">
    <property type="entry name" value="tRNA_Ile_lys_synt_N"/>
</dbReference>
<dbReference type="Pfam" id="PF01171">
    <property type="entry name" value="ATP_bind_3"/>
    <property type="match status" value="1"/>
</dbReference>
<dbReference type="GO" id="GO:0006400">
    <property type="term" value="P:tRNA modification"/>
    <property type="evidence" value="ECO:0007669"/>
    <property type="project" value="UniProtKB-UniRule"/>
</dbReference>
<dbReference type="Proteomes" id="UP000306719">
    <property type="component" value="Unassembled WGS sequence"/>
</dbReference>
<comment type="similarity">
    <text evidence="8">Belongs to the tRNA(Ile)-lysidine synthase family.</text>
</comment>
<evidence type="ECO:0000256" key="5">
    <source>
        <dbReference type="ARBA" id="ARBA00022741"/>
    </source>
</evidence>
<dbReference type="GO" id="GO:0032267">
    <property type="term" value="F:tRNA(Ile)-lysidine synthase activity"/>
    <property type="evidence" value="ECO:0007669"/>
    <property type="project" value="UniProtKB-EC"/>
</dbReference>
<dbReference type="SUPFAM" id="SSF56037">
    <property type="entry name" value="PheT/TilS domain"/>
    <property type="match status" value="1"/>
</dbReference>
<evidence type="ECO:0000256" key="3">
    <source>
        <dbReference type="ARBA" id="ARBA00022598"/>
    </source>
</evidence>
<dbReference type="InterPro" id="IPR012796">
    <property type="entry name" value="Lysidine-tRNA-synth_C"/>
</dbReference>
<comment type="domain">
    <text evidence="8">The N-terminal region contains the highly conserved SGGXDS motif, predicted to be a P-loop motif involved in ATP binding.</text>
</comment>
<dbReference type="InterPro" id="IPR012094">
    <property type="entry name" value="tRNA_Ile_lys_synt"/>
</dbReference>
<dbReference type="NCBIfam" id="TIGR02432">
    <property type="entry name" value="lysidine_TilS_N"/>
    <property type="match status" value="1"/>
</dbReference>
<dbReference type="PANTHER" id="PTHR43033:SF1">
    <property type="entry name" value="TRNA(ILE)-LYSIDINE SYNTHASE-RELATED"/>
    <property type="match status" value="1"/>
</dbReference>
<evidence type="ECO:0000256" key="8">
    <source>
        <dbReference type="HAMAP-Rule" id="MF_01161"/>
    </source>
</evidence>
<keyword evidence="4 8" id="KW-0819">tRNA processing</keyword>
<dbReference type="GO" id="GO:0005737">
    <property type="term" value="C:cytoplasm"/>
    <property type="evidence" value="ECO:0007669"/>
    <property type="project" value="UniProtKB-SubCell"/>
</dbReference>
<dbReference type="Gene3D" id="1.20.59.20">
    <property type="match status" value="1"/>
</dbReference>